<name>A0A2G5T336_9PELO</name>
<sequence length="107" mass="12139">MNPLLSCALKEPSAEEVDNDKNIPFELIRVVRLLLHFKSYEAVTEHLIENPSSVLLPNVISDSIVKKEPLDEEPDEQFAQFIRNYYRLSSGNLGNSQSQQLPAPMNN</sequence>
<gene>
    <name evidence="1" type="primary">Cnig_chr_X.g26365</name>
    <name evidence="1" type="ORF">B9Z55_026365</name>
</gene>
<keyword evidence="2" id="KW-1185">Reference proteome</keyword>
<dbReference type="AlphaFoldDB" id="A0A2G5T336"/>
<evidence type="ECO:0000313" key="2">
    <source>
        <dbReference type="Proteomes" id="UP000230233"/>
    </source>
</evidence>
<evidence type="ECO:0000313" key="1">
    <source>
        <dbReference type="EMBL" id="PIC21579.1"/>
    </source>
</evidence>
<organism evidence="1 2">
    <name type="scientific">Caenorhabditis nigoni</name>
    <dbReference type="NCBI Taxonomy" id="1611254"/>
    <lineage>
        <taxon>Eukaryota</taxon>
        <taxon>Metazoa</taxon>
        <taxon>Ecdysozoa</taxon>
        <taxon>Nematoda</taxon>
        <taxon>Chromadorea</taxon>
        <taxon>Rhabditida</taxon>
        <taxon>Rhabditina</taxon>
        <taxon>Rhabditomorpha</taxon>
        <taxon>Rhabditoidea</taxon>
        <taxon>Rhabditidae</taxon>
        <taxon>Peloderinae</taxon>
        <taxon>Caenorhabditis</taxon>
    </lineage>
</organism>
<accession>A0A2G5T336</accession>
<dbReference type="EMBL" id="PDUG01000006">
    <property type="protein sequence ID" value="PIC21579.1"/>
    <property type="molecule type" value="Genomic_DNA"/>
</dbReference>
<protein>
    <submittedName>
        <fullName evidence="1">Uncharacterized protein</fullName>
    </submittedName>
</protein>
<proteinExistence type="predicted"/>
<dbReference type="Proteomes" id="UP000230233">
    <property type="component" value="Chromosome X"/>
</dbReference>
<reference evidence="2" key="1">
    <citation type="submission" date="2017-10" db="EMBL/GenBank/DDBJ databases">
        <title>Rapid genome shrinkage in a self-fertile nematode reveals novel sperm competition proteins.</title>
        <authorList>
            <person name="Yin D."/>
            <person name="Schwarz E.M."/>
            <person name="Thomas C.G."/>
            <person name="Felde R.L."/>
            <person name="Korf I.F."/>
            <person name="Cutter A.D."/>
            <person name="Schartner C.M."/>
            <person name="Ralston E.J."/>
            <person name="Meyer B.J."/>
            <person name="Haag E.S."/>
        </authorList>
    </citation>
    <scope>NUCLEOTIDE SEQUENCE [LARGE SCALE GENOMIC DNA]</scope>
    <source>
        <strain evidence="2">JU1422</strain>
    </source>
</reference>
<comment type="caution">
    <text evidence="1">The sequence shown here is derived from an EMBL/GenBank/DDBJ whole genome shotgun (WGS) entry which is preliminary data.</text>
</comment>